<dbReference type="FunFam" id="1.25.40.90:FF:000019">
    <property type="entry name" value="Clathrin coat assembly protein"/>
    <property type="match status" value="1"/>
</dbReference>
<dbReference type="GO" id="GO:0072583">
    <property type="term" value="P:clathrin-dependent endocytosis"/>
    <property type="evidence" value="ECO:0007669"/>
    <property type="project" value="InterPro"/>
</dbReference>
<dbReference type="GO" id="GO:0005794">
    <property type="term" value="C:Golgi apparatus"/>
    <property type="evidence" value="ECO:0007669"/>
    <property type="project" value="UniProtKB-SubCell"/>
</dbReference>
<evidence type="ECO:0000313" key="12">
    <source>
        <dbReference type="Proteomes" id="UP000298416"/>
    </source>
</evidence>
<dbReference type="PANTHER" id="PTHR22951:SF12">
    <property type="entry name" value="OS05G0426100 PROTEIN"/>
    <property type="match status" value="1"/>
</dbReference>
<protein>
    <recommendedName>
        <fullName evidence="10">ENTH domain-containing protein</fullName>
    </recommendedName>
</protein>
<accession>A0A8X8X7L3</accession>
<evidence type="ECO:0000256" key="3">
    <source>
        <dbReference type="ARBA" id="ARBA00004600"/>
    </source>
</evidence>
<dbReference type="PROSITE" id="PS50942">
    <property type="entry name" value="ENTH"/>
    <property type="match status" value="1"/>
</dbReference>
<evidence type="ECO:0000256" key="6">
    <source>
        <dbReference type="ARBA" id="ARBA00023136"/>
    </source>
</evidence>
<dbReference type="GO" id="GO:0006900">
    <property type="term" value="P:vesicle budding from membrane"/>
    <property type="evidence" value="ECO:0007669"/>
    <property type="project" value="TreeGrafter"/>
</dbReference>
<keyword evidence="12" id="KW-1185">Reference proteome</keyword>
<evidence type="ECO:0000256" key="8">
    <source>
        <dbReference type="ARBA" id="ARBA00023329"/>
    </source>
</evidence>
<keyword evidence="7" id="KW-0168">Coated pit</keyword>
<dbReference type="GO" id="GO:0048268">
    <property type="term" value="P:clathrin coat assembly"/>
    <property type="evidence" value="ECO:0007669"/>
    <property type="project" value="InterPro"/>
</dbReference>
<dbReference type="EMBL" id="PNBA02000012">
    <property type="protein sequence ID" value="KAG6406801.1"/>
    <property type="molecule type" value="Genomic_DNA"/>
</dbReference>
<evidence type="ECO:0000256" key="7">
    <source>
        <dbReference type="ARBA" id="ARBA00023176"/>
    </source>
</evidence>
<dbReference type="GO" id="GO:0005545">
    <property type="term" value="F:1-phosphatidylinositol binding"/>
    <property type="evidence" value="ECO:0007669"/>
    <property type="project" value="InterPro"/>
</dbReference>
<dbReference type="Proteomes" id="UP000298416">
    <property type="component" value="Unassembled WGS sequence"/>
</dbReference>
<dbReference type="InterPro" id="IPR014712">
    <property type="entry name" value="ANTH_dom_sf"/>
</dbReference>
<dbReference type="CDD" id="cd16987">
    <property type="entry name" value="ANTH_N_AP180_plant"/>
    <property type="match status" value="1"/>
</dbReference>
<feature type="domain" description="ENTH" evidence="10">
    <location>
        <begin position="25"/>
        <end position="162"/>
    </location>
</feature>
<dbReference type="Gene3D" id="1.25.40.90">
    <property type="match status" value="1"/>
</dbReference>
<keyword evidence="4" id="KW-0254">Endocytosis</keyword>
<evidence type="ECO:0000256" key="1">
    <source>
        <dbReference type="ARBA" id="ARBA00004132"/>
    </source>
</evidence>
<dbReference type="SMART" id="SM00273">
    <property type="entry name" value="ENTH"/>
    <property type="match status" value="1"/>
</dbReference>
<dbReference type="GO" id="GO:0005546">
    <property type="term" value="F:phosphatidylinositol-4,5-bisphosphate binding"/>
    <property type="evidence" value="ECO:0007669"/>
    <property type="project" value="TreeGrafter"/>
</dbReference>
<dbReference type="InterPro" id="IPR011417">
    <property type="entry name" value="ANTH_dom"/>
</dbReference>
<feature type="compositionally biased region" description="Polar residues" evidence="9">
    <location>
        <begin position="567"/>
        <end position="579"/>
    </location>
</feature>
<comment type="subcellular location">
    <subcellularLocation>
        <location evidence="1">Cytoplasmic vesicle</location>
        <location evidence="1">Clathrin-coated vesicle</location>
    </subcellularLocation>
    <subcellularLocation>
        <location evidence="2">Golgi apparatus</location>
    </subcellularLocation>
    <subcellularLocation>
        <location evidence="3">Membrane</location>
        <location evidence="3">Clathrin-coated pit</location>
    </subcellularLocation>
</comment>
<dbReference type="FunFam" id="1.20.58.150:FF:000005">
    <property type="entry name" value="putative clathrin assembly protein At2g25430"/>
    <property type="match status" value="1"/>
</dbReference>
<dbReference type="InterPro" id="IPR013809">
    <property type="entry name" value="ENTH"/>
</dbReference>
<dbReference type="AlphaFoldDB" id="A0A8X8X7L3"/>
<dbReference type="PANTHER" id="PTHR22951">
    <property type="entry name" value="CLATHRIN ASSEMBLY PROTEIN"/>
    <property type="match status" value="1"/>
</dbReference>
<dbReference type="SUPFAM" id="SSF48464">
    <property type="entry name" value="ENTH/VHS domain"/>
    <property type="match status" value="1"/>
</dbReference>
<dbReference type="Gene3D" id="1.20.58.150">
    <property type="entry name" value="ANTH domain"/>
    <property type="match status" value="1"/>
</dbReference>
<feature type="region of interest" description="Disordered" evidence="9">
    <location>
        <begin position="321"/>
        <end position="386"/>
    </location>
</feature>
<feature type="region of interest" description="Disordered" evidence="9">
    <location>
        <begin position="559"/>
        <end position="579"/>
    </location>
</feature>
<dbReference type="InterPro" id="IPR048050">
    <property type="entry name" value="ANTH_N_plant"/>
</dbReference>
<keyword evidence="6" id="KW-0472">Membrane</keyword>
<feature type="compositionally biased region" description="Acidic residues" evidence="9">
    <location>
        <begin position="335"/>
        <end position="347"/>
    </location>
</feature>
<dbReference type="GO" id="GO:0032050">
    <property type="term" value="F:clathrin heavy chain binding"/>
    <property type="evidence" value="ECO:0007669"/>
    <property type="project" value="TreeGrafter"/>
</dbReference>
<dbReference type="GO" id="GO:0000149">
    <property type="term" value="F:SNARE binding"/>
    <property type="evidence" value="ECO:0007669"/>
    <property type="project" value="TreeGrafter"/>
</dbReference>
<evidence type="ECO:0000256" key="5">
    <source>
        <dbReference type="ARBA" id="ARBA00023034"/>
    </source>
</evidence>
<evidence type="ECO:0000256" key="2">
    <source>
        <dbReference type="ARBA" id="ARBA00004555"/>
    </source>
</evidence>
<dbReference type="InterPro" id="IPR008942">
    <property type="entry name" value="ENTH_VHS"/>
</dbReference>
<dbReference type="GO" id="GO:0005905">
    <property type="term" value="C:clathrin-coated pit"/>
    <property type="evidence" value="ECO:0007669"/>
    <property type="project" value="UniProtKB-SubCell"/>
</dbReference>
<evidence type="ECO:0000256" key="9">
    <source>
        <dbReference type="SAM" id="MobiDB-lite"/>
    </source>
</evidence>
<reference evidence="11" key="1">
    <citation type="submission" date="2018-01" db="EMBL/GenBank/DDBJ databases">
        <authorList>
            <person name="Mao J.F."/>
        </authorList>
    </citation>
    <scope>NUCLEOTIDE SEQUENCE</scope>
    <source>
        <strain evidence="11">Huo1</strain>
        <tissue evidence="11">Leaf</tissue>
    </source>
</reference>
<dbReference type="GO" id="GO:0030136">
    <property type="term" value="C:clathrin-coated vesicle"/>
    <property type="evidence" value="ECO:0007669"/>
    <property type="project" value="UniProtKB-SubCell"/>
</dbReference>
<dbReference type="SUPFAM" id="SSF89009">
    <property type="entry name" value="GAT-like domain"/>
    <property type="match status" value="1"/>
</dbReference>
<organism evidence="11">
    <name type="scientific">Salvia splendens</name>
    <name type="common">Scarlet sage</name>
    <dbReference type="NCBI Taxonomy" id="180675"/>
    <lineage>
        <taxon>Eukaryota</taxon>
        <taxon>Viridiplantae</taxon>
        <taxon>Streptophyta</taxon>
        <taxon>Embryophyta</taxon>
        <taxon>Tracheophyta</taxon>
        <taxon>Spermatophyta</taxon>
        <taxon>Magnoliopsida</taxon>
        <taxon>eudicotyledons</taxon>
        <taxon>Gunneridae</taxon>
        <taxon>Pentapetalae</taxon>
        <taxon>asterids</taxon>
        <taxon>lamiids</taxon>
        <taxon>Lamiales</taxon>
        <taxon>Lamiaceae</taxon>
        <taxon>Nepetoideae</taxon>
        <taxon>Mentheae</taxon>
        <taxon>Salviinae</taxon>
        <taxon>Salvia</taxon>
        <taxon>Salvia subgen. Calosphace</taxon>
        <taxon>core Calosphace</taxon>
    </lineage>
</organism>
<comment type="caution">
    <text evidence="11">The sequence shown here is derived from an EMBL/GenBank/DDBJ whole genome shotgun (WGS) entry which is preliminary data.</text>
</comment>
<evidence type="ECO:0000256" key="4">
    <source>
        <dbReference type="ARBA" id="ARBA00022583"/>
    </source>
</evidence>
<reference evidence="11" key="2">
    <citation type="submission" date="2020-08" db="EMBL/GenBank/DDBJ databases">
        <title>Plant Genome Project.</title>
        <authorList>
            <person name="Zhang R.-G."/>
        </authorList>
    </citation>
    <scope>NUCLEOTIDE SEQUENCE</scope>
    <source>
        <strain evidence="11">Huo1</strain>
        <tissue evidence="11">Leaf</tissue>
    </source>
</reference>
<sequence>MGPSKLRKAIGAVKDQTSIGLAKVGNSASLSDLDVAIVKATRHEEHPPDERYVREILNLTAFSHMFVNACVRTITRRLGKTRNWVVALKALMLIQRLLSEGDAAYEQEIFFATRRGTRLLNMSDFRDASARNNSWDYSAFVRTYGLYLDEQLEFKVQGRRANQGGYACDASEAELATAAACNAIVPKGTPLRDMKIEKIFYKINHLMQLLERFLTCKPTGAARENRVVNVALCPIVKESFQLCYNITEIMSVLIERFMDLELPEMVKVHEIFSRVSKQYDEVDAFYTWCKDVGIARSSEYPEVEKISQKRLDMMDDYIGERSIMGREKRPASPEPEPEPVEETEPEEDMNKIKALPPPPPPLPETKAQEKEVVEEKKTQEGDLLNLGENAPTTQEHGDMLALALFDGGLPTASPENKTNPWEAFKESSSGDWETALVQTASHLSNQKVSLPGGFDTMILDGMYQQGALTQAVASSGVIATGSASSVALGSAGRPAMLALPAPPSAEGGAATSENYDPFAASLAVPPPPYVQMSELEKKQSFLVHEQLMWQQYAKDGMQGPAALAKANPSSSYPHNTTTQ</sequence>
<dbReference type="InterPro" id="IPR045192">
    <property type="entry name" value="AP180-like"/>
</dbReference>
<evidence type="ECO:0000313" key="11">
    <source>
        <dbReference type="EMBL" id="KAG6406801.1"/>
    </source>
</evidence>
<feature type="compositionally biased region" description="Basic and acidic residues" evidence="9">
    <location>
        <begin position="366"/>
        <end position="380"/>
    </location>
</feature>
<keyword evidence="5" id="KW-0333">Golgi apparatus</keyword>
<gene>
    <name evidence="11" type="ORF">SASPL_134412</name>
</gene>
<evidence type="ECO:0000259" key="10">
    <source>
        <dbReference type="PROSITE" id="PS50942"/>
    </source>
</evidence>
<keyword evidence="8" id="KW-0968">Cytoplasmic vesicle</keyword>
<proteinExistence type="predicted"/>
<name>A0A8X8X7L3_SALSN</name>
<dbReference type="Pfam" id="PF07651">
    <property type="entry name" value="ANTH"/>
    <property type="match status" value="1"/>
</dbReference>